<feature type="domain" description="Bromo" evidence="4">
    <location>
        <begin position="521"/>
        <end position="588"/>
    </location>
</feature>
<feature type="region of interest" description="Disordered" evidence="3">
    <location>
        <begin position="862"/>
        <end position="939"/>
    </location>
</feature>
<sequence>MSSPGADAPVLDPKSNMPVREKNQDGQKSELPGHSADGAPESDSQSESKSDSLSRPAVTVENPTEVAPVSNNDETGETAVASDKQPHVPNGVDAGVKKDMKPSASEDTPMHDAPAIADDTTSKLTDPEDNKVDKKSDESSVKENVDTAMTDLPALKTKSLDAAASEGHDTRGSATAQDTPVPPTSDVDLGPASMSQLAIETTEKSSPVVEASGDVPMTDAPSAKVSRERYEDEGAAIDEPASKRARTEPKDEQPAASAPAQGEAQVTVSVAETPGLNLSALTKLSNWADEETNKRPISAFQRREMRKIVGRIRKTKAGGHFRESVQKLWPGLWDSYVVKVPRPMDLAELDRGLRDPAGPYHTYGEFRKDLGLIFENALNFNGPLHDITASGATAVKAIWEEVLPIPSEEPPKPRAMPKPKPARESRAIGNTEQFVRPQFTGPRASPAVDATSSTKAAAATSHDQAAADRRSSTATEGDRPKRTVRAPKPKDIDYSTKPSRKKLKPELQFAEEVLNEIMAGRHHDMNQWFMDPVDAEGLNIPDYYSVIKKPMDLNKVSRMLSGGEISSLREFEKTVRLIFDNCFKFNGPVGQGNPVSVLAKRLEDLFLAQLKGKDAWLAKHAKYNAPAAVSTGSDEDEDDEDEDGEDATVAVIDSKEIEELQAKLDEETKKLNSMLLTSNQSMIDIQKNIVDMVQKTLIAKAQEVQAARARAKNDRSKKSGKGGKTKSGGASGGRKSTGGAAKKSGGSKKITPRKSLTAAQKDLIANGINDLEFPYMDRAIDIIKKDTGQNVSEESNPLSPRSFSHKSQGRRDTKGIILTVVSQENNDGELELDIDQLSHDALCKLWDICRKAVPGFARDMEPLSAPEASRPSAKAGSKASTAAKPKKNKPMSASEQEQRIAELQALSQMYKNPQEASPGVTQAPTPGAESSDDSDSEEE</sequence>
<evidence type="ECO:0000256" key="3">
    <source>
        <dbReference type="SAM" id="MobiDB-lite"/>
    </source>
</evidence>
<dbReference type="CDD" id="cd04369">
    <property type="entry name" value="Bromodomain"/>
    <property type="match status" value="1"/>
</dbReference>
<name>A0A9P7QJZ3_9HYPO</name>
<evidence type="ECO:0000313" key="7">
    <source>
        <dbReference type="Proteomes" id="UP000707071"/>
    </source>
</evidence>
<dbReference type="PRINTS" id="PR00503">
    <property type="entry name" value="BROMODOMAIN"/>
</dbReference>
<protein>
    <recommendedName>
        <fullName evidence="8">Bromodomain protein BDF1</fullName>
    </recommendedName>
</protein>
<evidence type="ECO:0000256" key="1">
    <source>
        <dbReference type="ARBA" id="ARBA00023117"/>
    </source>
</evidence>
<dbReference type="PROSITE" id="PS51525">
    <property type="entry name" value="NET"/>
    <property type="match status" value="1"/>
</dbReference>
<feature type="region of interest" description="Disordered" evidence="3">
    <location>
        <begin position="406"/>
        <end position="501"/>
    </location>
</feature>
<organism evidence="6 7">
    <name type="scientific">Claviceps aff. purpurea</name>
    <dbReference type="NCBI Taxonomy" id="1967640"/>
    <lineage>
        <taxon>Eukaryota</taxon>
        <taxon>Fungi</taxon>
        <taxon>Dikarya</taxon>
        <taxon>Ascomycota</taxon>
        <taxon>Pezizomycotina</taxon>
        <taxon>Sordariomycetes</taxon>
        <taxon>Hypocreomycetidae</taxon>
        <taxon>Hypocreales</taxon>
        <taxon>Clavicipitaceae</taxon>
        <taxon>Claviceps</taxon>
    </lineage>
</organism>
<feature type="region of interest" description="Disordered" evidence="3">
    <location>
        <begin position="1"/>
        <end position="267"/>
    </location>
</feature>
<dbReference type="SUPFAM" id="SSF47370">
    <property type="entry name" value="Bromodomain"/>
    <property type="match status" value="2"/>
</dbReference>
<dbReference type="AlphaFoldDB" id="A0A9P7QJZ3"/>
<feature type="compositionally biased region" description="Acidic residues" evidence="3">
    <location>
        <begin position="633"/>
        <end position="646"/>
    </location>
</feature>
<feature type="compositionally biased region" description="Basic and acidic residues" evidence="3">
    <location>
        <begin position="240"/>
        <end position="253"/>
    </location>
</feature>
<evidence type="ECO:0000259" key="5">
    <source>
        <dbReference type="PROSITE" id="PS51525"/>
    </source>
</evidence>
<dbReference type="Pfam" id="PF00439">
    <property type="entry name" value="Bromodomain"/>
    <property type="match status" value="2"/>
</dbReference>
<evidence type="ECO:0000313" key="6">
    <source>
        <dbReference type="EMBL" id="KAG6298072.1"/>
    </source>
</evidence>
<dbReference type="InterPro" id="IPR036427">
    <property type="entry name" value="Bromodomain-like_sf"/>
</dbReference>
<evidence type="ECO:0000256" key="2">
    <source>
        <dbReference type="PROSITE-ProRule" id="PRU00035"/>
    </source>
</evidence>
<dbReference type="GO" id="GO:0006338">
    <property type="term" value="P:chromatin remodeling"/>
    <property type="evidence" value="ECO:0007669"/>
    <property type="project" value="TreeGrafter"/>
</dbReference>
<dbReference type="GO" id="GO:0005634">
    <property type="term" value="C:nucleus"/>
    <property type="evidence" value="ECO:0007669"/>
    <property type="project" value="TreeGrafter"/>
</dbReference>
<dbReference type="InterPro" id="IPR038336">
    <property type="entry name" value="NET_sf"/>
</dbReference>
<feature type="compositionally biased region" description="Basic and acidic residues" evidence="3">
    <location>
        <begin position="465"/>
        <end position="481"/>
    </location>
</feature>
<feature type="domain" description="Bromo" evidence="4">
    <location>
        <begin position="313"/>
        <end position="388"/>
    </location>
</feature>
<dbReference type="GO" id="GO:0000785">
    <property type="term" value="C:chromatin"/>
    <property type="evidence" value="ECO:0007669"/>
    <property type="project" value="TreeGrafter"/>
</dbReference>
<feature type="compositionally biased region" description="Polar residues" evidence="3">
    <location>
        <begin position="788"/>
        <end position="802"/>
    </location>
</feature>
<dbReference type="EMBL" id="SRRH01000138">
    <property type="protein sequence ID" value="KAG6298072.1"/>
    <property type="molecule type" value="Genomic_DNA"/>
</dbReference>
<dbReference type="Pfam" id="PF17035">
    <property type="entry name" value="BET"/>
    <property type="match status" value="1"/>
</dbReference>
<reference evidence="6 7" key="1">
    <citation type="journal article" date="2020" name="bioRxiv">
        <title>Whole genome comparisons of ergot fungi reveals the divergence and evolution of species within the genus Claviceps are the result of varying mechanisms driving genome evolution and host range expansion.</title>
        <authorList>
            <person name="Wyka S.A."/>
            <person name="Mondo S.J."/>
            <person name="Liu M."/>
            <person name="Dettman J."/>
            <person name="Nalam V."/>
            <person name="Broders K.D."/>
        </authorList>
    </citation>
    <scope>NUCLEOTIDE SEQUENCE [LARGE SCALE GENOMIC DNA]</scope>
    <source>
        <strain evidence="6 7">Clav52</strain>
    </source>
</reference>
<gene>
    <name evidence="6" type="ORF">E4U09_001111</name>
</gene>
<feature type="compositionally biased region" description="Low complexity" evidence="3">
    <location>
        <begin position="450"/>
        <end position="464"/>
    </location>
</feature>
<dbReference type="InterPro" id="IPR050935">
    <property type="entry name" value="Bromo_chromatin_reader"/>
</dbReference>
<feature type="compositionally biased region" description="Acidic residues" evidence="3">
    <location>
        <begin position="930"/>
        <end position="939"/>
    </location>
</feature>
<feature type="region of interest" description="Disordered" evidence="3">
    <location>
        <begin position="787"/>
        <end position="810"/>
    </location>
</feature>
<dbReference type="Gene3D" id="1.20.920.10">
    <property type="entry name" value="Bromodomain-like"/>
    <property type="match status" value="2"/>
</dbReference>
<feature type="domain" description="NET" evidence="5">
    <location>
        <begin position="746"/>
        <end position="860"/>
    </location>
</feature>
<keyword evidence="1 2" id="KW-0103">Bromodomain</keyword>
<dbReference type="PANTHER" id="PTHR22880">
    <property type="entry name" value="FALZ-RELATED BROMODOMAIN-CONTAINING PROTEINS"/>
    <property type="match status" value="1"/>
</dbReference>
<evidence type="ECO:0000259" key="4">
    <source>
        <dbReference type="PROSITE" id="PS50014"/>
    </source>
</evidence>
<comment type="caution">
    <text evidence="6">The sequence shown here is derived from an EMBL/GenBank/DDBJ whole genome shotgun (WGS) entry which is preliminary data.</text>
</comment>
<dbReference type="Proteomes" id="UP000707071">
    <property type="component" value="Unassembled WGS sequence"/>
</dbReference>
<accession>A0A9P7QJZ3</accession>
<feature type="region of interest" description="Disordered" evidence="3">
    <location>
        <begin position="627"/>
        <end position="652"/>
    </location>
</feature>
<dbReference type="InterPro" id="IPR001487">
    <property type="entry name" value="Bromodomain"/>
</dbReference>
<feature type="region of interest" description="Disordered" evidence="3">
    <location>
        <begin position="708"/>
        <end position="754"/>
    </location>
</feature>
<feature type="compositionally biased region" description="Low complexity" evidence="3">
    <location>
        <begin position="737"/>
        <end position="749"/>
    </location>
</feature>
<dbReference type="PROSITE" id="PS50014">
    <property type="entry name" value="BROMODOMAIN_2"/>
    <property type="match status" value="2"/>
</dbReference>
<feature type="compositionally biased region" description="Polar residues" evidence="3">
    <location>
        <begin position="905"/>
        <end position="924"/>
    </location>
</feature>
<dbReference type="Gene3D" id="1.20.1270.220">
    <property type="match status" value="1"/>
</dbReference>
<dbReference type="GO" id="GO:0006355">
    <property type="term" value="P:regulation of DNA-templated transcription"/>
    <property type="evidence" value="ECO:0007669"/>
    <property type="project" value="TreeGrafter"/>
</dbReference>
<proteinExistence type="predicted"/>
<dbReference type="InterPro" id="IPR027353">
    <property type="entry name" value="NET_dom"/>
</dbReference>
<evidence type="ECO:0008006" key="8">
    <source>
        <dbReference type="Google" id="ProtNLM"/>
    </source>
</evidence>
<feature type="compositionally biased region" description="Low complexity" evidence="3">
    <location>
        <begin position="871"/>
        <end position="883"/>
    </location>
</feature>
<feature type="compositionally biased region" description="Basic and acidic residues" evidence="3">
    <location>
        <begin position="19"/>
        <end position="28"/>
    </location>
</feature>
<keyword evidence="7" id="KW-1185">Reference proteome</keyword>
<feature type="compositionally biased region" description="Basic and acidic residues" evidence="3">
    <location>
        <begin position="125"/>
        <end position="145"/>
    </location>
</feature>
<dbReference type="SMART" id="SM00297">
    <property type="entry name" value="BROMO"/>
    <property type="match status" value="1"/>
</dbReference>
<dbReference type="PANTHER" id="PTHR22880:SF225">
    <property type="entry name" value="BROMODOMAIN-CONTAINING PROTEIN BET-1-RELATED"/>
    <property type="match status" value="1"/>
</dbReference>
<feature type="compositionally biased region" description="Gly residues" evidence="3">
    <location>
        <begin position="725"/>
        <end position="736"/>
    </location>
</feature>